<dbReference type="Proteomes" id="UP001195769">
    <property type="component" value="Unassembled WGS sequence"/>
</dbReference>
<dbReference type="AlphaFoldDB" id="A0AAD4ELL5"/>
<name>A0AAD4ELL5_9AGAM</name>
<evidence type="ECO:0000313" key="2">
    <source>
        <dbReference type="EMBL" id="KAG1907263.1"/>
    </source>
</evidence>
<dbReference type="GeneID" id="64657863"/>
<organism evidence="2 3">
    <name type="scientific">Suillus fuscotomentosus</name>
    <dbReference type="NCBI Taxonomy" id="1912939"/>
    <lineage>
        <taxon>Eukaryota</taxon>
        <taxon>Fungi</taxon>
        <taxon>Dikarya</taxon>
        <taxon>Basidiomycota</taxon>
        <taxon>Agaricomycotina</taxon>
        <taxon>Agaricomycetes</taxon>
        <taxon>Agaricomycetidae</taxon>
        <taxon>Boletales</taxon>
        <taxon>Suillineae</taxon>
        <taxon>Suillaceae</taxon>
        <taxon>Suillus</taxon>
    </lineage>
</organism>
<protein>
    <recommendedName>
        <fullName evidence="4">BTB domain-containing protein</fullName>
    </recommendedName>
</protein>
<evidence type="ECO:0000313" key="3">
    <source>
        <dbReference type="Proteomes" id="UP001195769"/>
    </source>
</evidence>
<dbReference type="RefSeq" id="XP_041232838.1">
    <property type="nucleotide sequence ID" value="XM_041363565.1"/>
</dbReference>
<keyword evidence="3" id="KW-1185">Reference proteome</keyword>
<gene>
    <name evidence="2" type="ORF">F5891DRAFT_1100327</name>
</gene>
<feature type="compositionally biased region" description="Basic and acidic residues" evidence="1">
    <location>
        <begin position="29"/>
        <end position="38"/>
    </location>
</feature>
<proteinExistence type="predicted"/>
<evidence type="ECO:0008006" key="4">
    <source>
        <dbReference type="Google" id="ProtNLM"/>
    </source>
</evidence>
<evidence type="ECO:0000256" key="1">
    <source>
        <dbReference type="SAM" id="MobiDB-lite"/>
    </source>
</evidence>
<sequence>MSTCMENTDWDFLLQFVSEPLEMELSDVPERPVAERTRSAVPVQVPTPPDSFTSSPVDPPAEEDTLVSVSTTFFPGAHIHSHPPDVVLLSSDSIFFYVHARALLRVSENNFGGLLPLSSKATTGQLGPVLAVPESSTVLNIVLHAIYDMPCSHYSPSFESLATALSALTDYGVSLKRHVSSSSALHSLLLSYAPLCPLELYTLAASHDLYDLAVPTSSHLLSFSLASLTDEMADRIGAIYLKRLFFLHFGRADALKRLLLPPPHPHAATNDCDFTEQKRLTRAWALASAYLAWDARPDLSTNAIESALAPLGDQLSCEHCRKALRDRLKTLIIQWSAVKRTI</sequence>
<feature type="region of interest" description="Disordered" evidence="1">
    <location>
        <begin position="29"/>
        <end position="61"/>
    </location>
</feature>
<accession>A0AAD4ELL5</accession>
<reference evidence="2" key="1">
    <citation type="journal article" date="2020" name="New Phytol.">
        <title>Comparative genomics reveals dynamic genome evolution in host specialist ectomycorrhizal fungi.</title>
        <authorList>
            <person name="Lofgren L.A."/>
            <person name="Nguyen N.H."/>
            <person name="Vilgalys R."/>
            <person name="Ruytinx J."/>
            <person name="Liao H.L."/>
            <person name="Branco S."/>
            <person name="Kuo A."/>
            <person name="LaButti K."/>
            <person name="Lipzen A."/>
            <person name="Andreopoulos W."/>
            <person name="Pangilinan J."/>
            <person name="Riley R."/>
            <person name="Hundley H."/>
            <person name="Na H."/>
            <person name="Barry K."/>
            <person name="Grigoriev I.V."/>
            <person name="Stajich J.E."/>
            <person name="Kennedy P.G."/>
        </authorList>
    </citation>
    <scope>NUCLEOTIDE SEQUENCE</scope>
    <source>
        <strain evidence="2">FC203</strain>
    </source>
</reference>
<dbReference type="EMBL" id="JABBWK010000003">
    <property type="protein sequence ID" value="KAG1907263.1"/>
    <property type="molecule type" value="Genomic_DNA"/>
</dbReference>
<comment type="caution">
    <text evidence="2">The sequence shown here is derived from an EMBL/GenBank/DDBJ whole genome shotgun (WGS) entry which is preliminary data.</text>
</comment>